<gene>
    <name evidence="1" type="ORF">Pfra01_000905500</name>
</gene>
<proteinExistence type="predicted"/>
<comment type="caution">
    <text evidence="1">The sequence shown here is derived from an EMBL/GenBank/DDBJ whole genome shotgun (WGS) entry which is preliminary data.</text>
</comment>
<dbReference type="AlphaFoldDB" id="A0A9W7CMY2"/>
<dbReference type="OrthoDB" id="162902at2759"/>
<dbReference type="EMBL" id="BSXT01000834">
    <property type="protein sequence ID" value="GMF34835.1"/>
    <property type="molecule type" value="Genomic_DNA"/>
</dbReference>
<sequence length="101" mass="11050">MLGQLLSAGVAHGDPRVPNVIVKDGQRLWIDLVEWRDASPLLMQNDAKILTQSILHVFLNDSPDLELEALINNNGASPTQRNLNLLADKVGEKLAPSQSDD</sequence>
<evidence type="ECO:0000313" key="1">
    <source>
        <dbReference type="EMBL" id="GMF34835.1"/>
    </source>
</evidence>
<name>A0A9W7CMY2_9STRA</name>
<protein>
    <submittedName>
        <fullName evidence="1">Unnamed protein product</fullName>
    </submittedName>
</protein>
<evidence type="ECO:0000313" key="2">
    <source>
        <dbReference type="Proteomes" id="UP001165121"/>
    </source>
</evidence>
<organism evidence="1 2">
    <name type="scientific">Phytophthora fragariaefolia</name>
    <dbReference type="NCBI Taxonomy" id="1490495"/>
    <lineage>
        <taxon>Eukaryota</taxon>
        <taxon>Sar</taxon>
        <taxon>Stramenopiles</taxon>
        <taxon>Oomycota</taxon>
        <taxon>Peronosporomycetes</taxon>
        <taxon>Peronosporales</taxon>
        <taxon>Peronosporaceae</taxon>
        <taxon>Phytophthora</taxon>
    </lineage>
</organism>
<accession>A0A9W7CMY2</accession>
<dbReference type="Proteomes" id="UP001165121">
    <property type="component" value="Unassembled WGS sequence"/>
</dbReference>
<keyword evidence="2" id="KW-1185">Reference proteome</keyword>
<reference evidence="1" key="1">
    <citation type="submission" date="2023-04" db="EMBL/GenBank/DDBJ databases">
        <title>Phytophthora fragariaefolia NBRC 109709.</title>
        <authorList>
            <person name="Ichikawa N."/>
            <person name="Sato H."/>
            <person name="Tonouchi N."/>
        </authorList>
    </citation>
    <scope>NUCLEOTIDE SEQUENCE</scope>
    <source>
        <strain evidence="1">NBRC 109709</strain>
    </source>
</reference>